<dbReference type="InterPro" id="IPR057661">
    <property type="entry name" value="RsdA/BaiN/AoA(So)_Rossmann"/>
</dbReference>
<dbReference type="SUPFAM" id="SSF160996">
    <property type="entry name" value="HI0933 insert domain-like"/>
    <property type="match status" value="1"/>
</dbReference>
<evidence type="ECO:0000259" key="1">
    <source>
        <dbReference type="Pfam" id="PF03486"/>
    </source>
</evidence>
<dbReference type="Pfam" id="PF03486">
    <property type="entry name" value="HI0933_like"/>
    <property type="match status" value="2"/>
</dbReference>
<dbReference type="PANTHER" id="PTHR42887:SF2">
    <property type="entry name" value="OS12G0638800 PROTEIN"/>
    <property type="match status" value="1"/>
</dbReference>
<dbReference type="PANTHER" id="PTHR42887">
    <property type="entry name" value="OS12G0638800 PROTEIN"/>
    <property type="match status" value="1"/>
</dbReference>
<protein>
    <submittedName>
        <fullName evidence="2">FAD-binding protein</fullName>
    </submittedName>
</protein>
<organism evidence="2 3">
    <name type="scientific">Collinsella tanakaei</name>
    <dbReference type="NCBI Taxonomy" id="626935"/>
    <lineage>
        <taxon>Bacteria</taxon>
        <taxon>Bacillati</taxon>
        <taxon>Actinomycetota</taxon>
        <taxon>Coriobacteriia</taxon>
        <taxon>Coriobacteriales</taxon>
        <taxon>Coriobacteriaceae</taxon>
        <taxon>Collinsella</taxon>
    </lineage>
</organism>
<proteinExistence type="predicted"/>
<feature type="domain" description="RsdA/BaiN/AoA(So)-like Rossmann fold-like" evidence="1">
    <location>
        <begin position="376"/>
        <end position="441"/>
    </location>
</feature>
<dbReference type="Proteomes" id="UP000260943">
    <property type="component" value="Unassembled WGS sequence"/>
</dbReference>
<accession>A0A3E4QWH1</accession>
<reference evidence="2 3" key="1">
    <citation type="submission" date="2018-08" db="EMBL/GenBank/DDBJ databases">
        <title>A genome reference for cultivated species of the human gut microbiota.</title>
        <authorList>
            <person name="Zou Y."/>
            <person name="Xue W."/>
            <person name="Luo G."/>
        </authorList>
    </citation>
    <scope>NUCLEOTIDE SEQUENCE [LARGE SCALE GENOMIC DNA]</scope>
    <source>
        <strain evidence="2 3">TF08-14</strain>
    </source>
</reference>
<dbReference type="AlphaFoldDB" id="A0A3E4QWH1"/>
<evidence type="ECO:0000313" key="2">
    <source>
        <dbReference type="EMBL" id="RGL11586.1"/>
    </source>
</evidence>
<dbReference type="RefSeq" id="WP_117678945.1">
    <property type="nucleotide sequence ID" value="NZ_CAJJKC010000003.1"/>
</dbReference>
<dbReference type="InterPro" id="IPR004792">
    <property type="entry name" value="BaiN-like"/>
</dbReference>
<evidence type="ECO:0000313" key="3">
    <source>
        <dbReference type="Proteomes" id="UP000260943"/>
    </source>
</evidence>
<sequence>MNARPQTRYDVAIIGGGASGLAAAIAAGRAGASVCVLERDVACGLPILATGNGRCNLSNAQLDSRCYHNAAAAKAVLGRDGAARAAAFFDSLGLMTCEVEGRLYPITRRAETVRDCLLGACERLGVDMRCGVELQGAALDPAVAQSDPNVPGNPDAAGGAWILDIREPQRPVYVHGDQNDRAALRRARKTLAGAQMAQRQIRARSLVIAVGGCSHGICDMLAIPHVDEEPVLCPIAGALARPGNGADAGDNPLDALDGLRLEAMLTLKRKGACIAYEEGEVLLRPYGISGIAAFNLSRRCQAGDLIEMDLFPAFNNDQLAHTLRAREQHVGPWNGEATWFDGVLPRVLAAYVCEYVNGTGDAIAASAALLHRITLRVTGTCEHQQAQVRRGGIPFSSIDADTLAIASRPHLFACGEALDQDADCGGYNLGWAWLSGLRAGEAASR</sequence>
<dbReference type="PRINTS" id="PR00368">
    <property type="entry name" value="FADPNR"/>
</dbReference>
<dbReference type="Gene3D" id="3.50.50.60">
    <property type="entry name" value="FAD/NAD(P)-binding domain"/>
    <property type="match status" value="2"/>
</dbReference>
<dbReference type="SUPFAM" id="SSF51905">
    <property type="entry name" value="FAD/NAD(P)-binding domain"/>
    <property type="match status" value="1"/>
</dbReference>
<comment type="caution">
    <text evidence="2">The sequence shown here is derived from an EMBL/GenBank/DDBJ whole genome shotgun (WGS) entry which is preliminary data.</text>
</comment>
<dbReference type="InterPro" id="IPR036188">
    <property type="entry name" value="FAD/NAD-bd_sf"/>
</dbReference>
<name>A0A3E4QWH1_9ACTN</name>
<feature type="domain" description="RsdA/BaiN/AoA(So)-like Rossmann fold-like" evidence="1">
    <location>
        <begin position="10"/>
        <end position="137"/>
    </location>
</feature>
<dbReference type="EMBL" id="QSRJ01000002">
    <property type="protein sequence ID" value="RGL11586.1"/>
    <property type="molecule type" value="Genomic_DNA"/>
</dbReference>
<gene>
    <name evidence="2" type="ORF">DXC81_01990</name>
</gene>
<dbReference type="Gene3D" id="2.40.30.10">
    <property type="entry name" value="Translation factors"/>
    <property type="match status" value="1"/>
</dbReference>